<protein>
    <submittedName>
        <fullName evidence="1">Uncharacterized protein</fullName>
    </submittedName>
</protein>
<evidence type="ECO:0000313" key="2">
    <source>
        <dbReference type="Proteomes" id="UP000238045"/>
    </source>
</evidence>
<keyword evidence="2" id="KW-1185">Reference proteome</keyword>
<sequence>MPTVPAVHTLLELTEQSWQLGVALQRITIGAFFDDRRLVSKHFARFALTQTEADSTSLLPVGSRGGSLPGLALGF</sequence>
<dbReference type="Proteomes" id="UP000238045">
    <property type="component" value="Unassembled WGS sequence"/>
</dbReference>
<accession>A0A2S9EHI7</accession>
<evidence type="ECO:0000313" key="1">
    <source>
        <dbReference type="EMBL" id="PRC14657.1"/>
    </source>
</evidence>
<comment type="caution">
    <text evidence="1">The sequence shown here is derived from an EMBL/GenBank/DDBJ whole genome shotgun (WGS) entry which is preliminary data.</text>
</comment>
<reference evidence="1 2" key="1">
    <citation type="submission" date="2017-09" db="EMBL/GenBank/DDBJ databases">
        <title>Genomic, metabolic, and phenotypic characteristics of bacterial isolates from the natural microbiome of the model nematode Caenorhabditis elegans.</title>
        <authorList>
            <person name="Zimmermann J."/>
            <person name="Obeng N."/>
            <person name="Yang W."/>
            <person name="Obeng O."/>
            <person name="Kissoyan K."/>
            <person name="Pees B."/>
            <person name="Dirksen P."/>
            <person name="Hoppner M."/>
            <person name="Franke A."/>
            <person name="Rosenstiel P."/>
            <person name="Leippe M."/>
            <person name="Dierking K."/>
            <person name="Kaleta C."/>
            <person name="Schulenburg H."/>
        </authorList>
    </citation>
    <scope>NUCLEOTIDE SEQUENCE [LARGE SCALE GENOMIC DNA]</scope>
    <source>
        <strain evidence="1 2">MYb117</strain>
    </source>
</reference>
<proteinExistence type="predicted"/>
<name>A0A2S9EHI7_9PSED</name>
<dbReference type="EMBL" id="PCQL01000022">
    <property type="protein sequence ID" value="PRC14657.1"/>
    <property type="molecule type" value="Genomic_DNA"/>
</dbReference>
<dbReference type="AlphaFoldDB" id="A0A2S9EHI7"/>
<gene>
    <name evidence="1" type="ORF">CQZ99_19420</name>
</gene>
<organism evidence="1 2">
    <name type="scientific">Pseudomonas poae</name>
    <dbReference type="NCBI Taxonomy" id="200451"/>
    <lineage>
        <taxon>Bacteria</taxon>
        <taxon>Pseudomonadati</taxon>
        <taxon>Pseudomonadota</taxon>
        <taxon>Gammaproteobacteria</taxon>
        <taxon>Pseudomonadales</taxon>
        <taxon>Pseudomonadaceae</taxon>
        <taxon>Pseudomonas</taxon>
    </lineage>
</organism>